<feature type="region of interest" description="Disordered" evidence="2">
    <location>
        <begin position="278"/>
        <end position="312"/>
    </location>
</feature>
<feature type="compositionally biased region" description="Basic and acidic residues" evidence="2">
    <location>
        <begin position="352"/>
        <end position="361"/>
    </location>
</feature>
<evidence type="ECO:0000256" key="2">
    <source>
        <dbReference type="SAM" id="MobiDB-lite"/>
    </source>
</evidence>
<protein>
    <submittedName>
        <fullName evidence="3">Uncharacterized protein</fullName>
    </submittedName>
</protein>
<reference evidence="3 4" key="1">
    <citation type="submission" date="2024-11" db="EMBL/GenBank/DDBJ databases">
        <title>Chromosome-level genome assembly of the freshwater bivalve Anodonta woodiana.</title>
        <authorList>
            <person name="Chen X."/>
        </authorList>
    </citation>
    <scope>NUCLEOTIDE SEQUENCE [LARGE SCALE GENOMIC DNA]</scope>
    <source>
        <strain evidence="3">MN2024</strain>
        <tissue evidence="3">Gills</tissue>
    </source>
</reference>
<keyword evidence="1" id="KW-0175">Coiled coil</keyword>
<organism evidence="3 4">
    <name type="scientific">Sinanodonta woodiana</name>
    <name type="common">Chinese pond mussel</name>
    <name type="synonym">Anodonta woodiana</name>
    <dbReference type="NCBI Taxonomy" id="1069815"/>
    <lineage>
        <taxon>Eukaryota</taxon>
        <taxon>Metazoa</taxon>
        <taxon>Spiralia</taxon>
        <taxon>Lophotrochozoa</taxon>
        <taxon>Mollusca</taxon>
        <taxon>Bivalvia</taxon>
        <taxon>Autobranchia</taxon>
        <taxon>Heteroconchia</taxon>
        <taxon>Palaeoheterodonta</taxon>
        <taxon>Unionida</taxon>
        <taxon>Unionoidea</taxon>
        <taxon>Unionidae</taxon>
        <taxon>Unioninae</taxon>
        <taxon>Sinanodonta</taxon>
    </lineage>
</organism>
<keyword evidence="4" id="KW-1185">Reference proteome</keyword>
<comment type="caution">
    <text evidence="3">The sequence shown here is derived from an EMBL/GenBank/DDBJ whole genome shotgun (WGS) entry which is preliminary data.</text>
</comment>
<feature type="compositionally biased region" description="Basic and acidic residues" evidence="2">
    <location>
        <begin position="292"/>
        <end position="312"/>
    </location>
</feature>
<dbReference type="AlphaFoldDB" id="A0ABD3UZC5"/>
<proteinExistence type="predicted"/>
<evidence type="ECO:0000313" key="3">
    <source>
        <dbReference type="EMBL" id="KAL3854764.1"/>
    </source>
</evidence>
<dbReference type="EMBL" id="JBJQND010000014">
    <property type="protein sequence ID" value="KAL3854764.1"/>
    <property type="molecule type" value="Genomic_DNA"/>
</dbReference>
<dbReference type="Proteomes" id="UP001634394">
    <property type="component" value="Unassembled WGS sequence"/>
</dbReference>
<feature type="coiled-coil region" evidence="1">
    <location>
        <begin position="452"/>
        <end position="522"/>
    </location>
</feature>
<feature type="region of interest" description="Disordered" evidence="2">
    <location>
        <begin position="333"/>
        <end position="368"/>
    </location>
</feature>
<sequence>MASSMQEDKISEEGELRDFGAKNEDESLTLLSAAAGRGRVSIFCRSCLHPYSGQEKGGSVVLRCEKCGLRDVVREEEAADIDPSEYSGNLMLNRFLNVFQDKTITLNLNDPEFAGDGYEELCGALEDYVAYLQRVFDQYQTILIAARERHNERIMEDYTRTLQKRIVECIQDGSKKVAENEVESCKFKEGETTVSEPKPVMFGLLKPEEFSLTPEENEKLRSVRKDALEFVKEICERRKLPQHILIDVSTRINCPLPEDREDCIASVIANLKEQERLRSEGRNMDEEEFEELERLVEEESRELERRSKEKVHEQGLVNGTDVNEVNSAINKKDDTSYADVNPKCADNSIGKNESRNERAYENDTANNSKVPKSCQVMYTEQEYNPGDINNETVECRNMNDNRILEEKETIHSEKDQSRMTQEEKDRWEEFQFQAATNGFLKAVQRQKRLRLVQRRRRAMEKVHQQIEAMKAEVFRVEHEVCRELREAYTTKMEKAANQRKIIEEKRKEVKDLRELIAFYTETGQDDKLRELLSSLDLPKEN</sequence>
<evidence type="ECO:0000313" key="4">
    <source>
        <dbReference type="Proteomes" id="UP001634394"/>
    </source>
</evidence>
<evidence type="ECO:0000256" key="1">
    <source>
        <dbReference type="SAM" id="Coils"/>
    </source>
</evidence>
<gene>
    <name evidence="3" type="ORF">ACJMK2_014013</name>
</gene>
<name>A0ABD3UZC5_SINWO</name>
<accession>A0ABD3UZC5</accession>